<reference evidence="3 4" key="1">
    <citation type="journal article" date="2019" name="Genome Biol. Evol.">
        <title>Insights into the evolution of the New World diploid cottons (Gossypium, subgenus Houzingenia) based on genome sequencing.</title>
        <authorList>
            <person name="Grover C.E."/>
            <person name="Arick M.A. 2nd"/>
            <person name="Thrash A."/>
            <person name="Conover J.L."/>
            <person name="Sanders W.S."/>
            <person name="Peterson D.G."/>
            <person name="Frelichowski J.E."/>
            <person name="Scheffler J.A."/>
            <person name="Scheffler B.E."/>
            <person name="Wendel J.F."/>
        </authorList>
    </citation>
    <scope>NUCLEOTIDE SEQUENCE [LARGE SCALE GENOMIC DNA]</scope>
    <source>
        <strain evidence="3">8</strain>
        <tissue evidence="3">Leaf</tissue>
    </source>
</reference>
<dbReference type="Pfam" id="PF13966">
    <property type="entry name" value="zf-RVT"/>
    <property type="match status" value="1"/>
</dbReference>
<evidence type="ECO:0008006" key="5">
    <source>
        <dbReference type="Google" id="ProtNLM"/>
    </source>
</evidence>
<sequence>MVTDEGTWNLDLFRIWLSKDFIKNIVSIPPPHPSAGSDRIIWTHNPTESFLVKSAYWMIRKRSWSPRNTKWNLAWKFEGPQRVRFFLWLMLKQRLLTNIKRVRKGVGHDSSCLLCGYAMEDILHVLRGCSAAKDVWSQVLLVHLNTDVAVKLDSRLGGARGVLRNEAGEWIIGYNRHVGKGLVFDAELWGILDGVGLIQWQGYNKVVIILIVY</sequence>
<accession>A0A7J8PMV6</accession>
<gene>
    <name evidence="3" type="ORF">Gorai_019321</name>
</gene>
<evidence type="ECO:0000313" key="4">
    <source>
        <dbReference type="Proteomes" id="UP000593578"/>
    </source>
</evidence>
<feature type="domain" description="Reverse transcriptase zinc-binding" evidence="2">
    <location>
        <begin position="50"/>
        <end position="136"/>
    </location>
</feature>
<dbReference type="Proteomes" id="UP000593578">
    <property type="component" value="Unassembled WGS sequence"/>
</dbReference>
<organism evidence="3 4">
    <name type="scientific">Gossypium raimondii</name>
    <name type="common">Peruvian cotton</name>
    <name type="synonym">Gossypium klotzschianum subsp. raimondii</name>
    <dbReference type="NCBI Taxonomy" id="29730"/>
    <lineage>
        <taxon>Eukaryota</taxon>
        <taxon>Viridiplantae</taxon>
        <taxon>Streptophyta</taxon>
        <taxon>Embryophyta</taxon>
        <taxon>Tracheophyta</taxon>
        <taxon>Spermatophyta</taxon>
        <taxon>Magnoliopsida</taxon>
        <taxon>eudicotyledons</taxon>
        <taxon>Gunneridae</taxon>
        <taxon>Pentapetalae</taxon>
        <taxon>rosids</taxon>
        <taxon>malvids</taxon>
        <taxon>Malvales</taxon>
        <taxon>Malvaceae</taxon>
        <taxon>Malvoideae</taxon>
        <taxon>Gossypium</taxon>
    </lineage>
</organism>
<dbReference type="InterPro" id="IPR044730">
    <property type="entry name" value="RNase_H-like_dom_plant"/>
</dbReference>
<feature type="domain" description="RNase H type-1" evidence="1">
    <location>
        <begin position="145"/>
        <end position="208"/>
    </location>
</feature>
<evidence type="ECO:0000259" key="2">
    <source>
        <dbReference type="Pfam" id="PF13966"/>
    </source>
</evidence>
<proteinExistence type="predicted"/>
<feature type="non-terminal residue" evidence="3">
    <location>
        <position position="213"/>
    </location>
</feature>
<dbReference type="Pfam" id="PF13456">
    <property type="entry name" value="RVT_3"/>
    <property type="match status" value="1"/>
</dbReference>
<dbReference type="AlphaFoldDB" id="A0A7J8PMV6"/>
<evidence type="ECO:0000313" key="3">
    <source>
        <dbReference type="EMBL" id="MBA0590625.1"/>
    </source>
</evidence>
<dbReference type="InterPro" id="IPR002156">
    <property type="entry name" value="RNaseH_domain"/>
</dbReference>
<dbReference type="CDD" id="cd06222">
    <property type="entry name" value="RNase_H_like"/>
    <property type="match status" value="1"/>
</dbReference>
<name>A0A7J8PMV6_GOSRA</name>
<dbReference type="InterPro" id="IPR026960">
    <property type="entry name" value="RVT-Znf"/>
</dbReference>
<dbReference type="EMBL" id="JABEZZ010000007">
    <property type="protein sequence ID" value="MBA0590625.1"/>
    <property type="molecule type" value="Genomic_DNA"/>
</dbReference>
<protein>
    <recommendedName>
        <fullName evidence="5">Reverse transcriptase zinc-binding domain-containing protein</fullName>
    </recommendedName>
</protein>
<dbReference type="GO" id="GO:0004523">
    <property type="term" value="F:RNA-DNA hybrid ribonuclease activity"/>
    <property type="evidence" value="ECO:0007669"/>
    <property type="project" value="InterPro"/>
</dbReference>
<dbReference type="GO" id="GO:0003676">
    <property type="term" value="F:nucleic acid binding"/>
    <property type="evidence" value="ECO:0007669"/>
    <property type="project" value="InterPro"/>
</dbReference>
<comment type="caution">
    <text evidence="3">The sequence shown here is derived from an EMBL/GenBank/DDBJ whole genome shotgun (WGS) entry which is preliminary data.</text>
</comment>
<evidence type="ECO:0000259" key="1">
    <source>
        <dbReference type="Pfam" id="PF13456"/>
    </source>
</evidence>